<protein>
    <recommendedName>
        <fullName evidence="3">Late endosomal/lysosomal adaptor and MAPK and MTOR activator 1</fullName>
    </recommendedName>
</protein>
<name>A0AAV5TL64_9BILA</name>
<keyword evidence="2" id="KW-1185">Reference proteome</keyword>
<evidence type="ECO:0000313" key="1">
    <source>
        <dbReference type="EMBL" id="GMS95095.1"/>
    </source>
</evidence>
<proteinExistence type="predicted"/>
<comment type="caution">
    <text evidence="1">The sequence shown here is derived from an EMBL/GenBank/DDBJ whole genome shotgun (WGS) entry which is preliminary data.</text>
</comment>
<dbReference type="AlphaFoldDB" id="A0AAV5TL64"/>
<sequence length="102" mass="11573">ACSPSTFELKDYSALVPPLIQRIKDMLMGRERESVDCPFDRIDELTDESAEDCSDYLNDILLLCSEGVLTTSNHYMKDKLMMRLGSKGWHTIPESSPKSVQE</sequence>
<evidence type="ECO:0000313" key="2">
    <source>
        <dbReference type="Proteomes" id="UP001432027"/>
    </source>
</evidence>
<dbReference type="EMBL" id="BTSX01000004">
    <property type="protein sequence ID" value="GMS95095.1"/>
    <property type="molecule type" value="Genomic_DNA"/>
</dbReference>
<gene>
    <name evidence="1" type="ORF">PENTCL1PPCAC_17270</name>
</gene>
<organism evidence="1 2">
    <name type="scientific">Pristionchus entomophagus</name>
    <dbReference type="NCBI Taxonomy" id="358040"/>
    <lineage>
        <taxon>Eukaryota</taxon>
        <taxon>Metazoa</taxon>
        <taxon>Ecdysozoa</taxon>
        <taxon>Nematoda</taxon>
        <taxon>Chromadorea</taxon>
        <taxon>Rhabditida</taxon>
        <taxon>Rhabditina</taxon>
        <taxon>Diplogasteromorpha</taxon>
        <taxon>Diplogasteroidea</taxon>
        <taxon>Neodiplogasteridae</taxon>
        <taxon>Pristionchus</taxon>
    </lineage>
</organism>
<dbReference type="Proteomes" id="UP001432027">
    <property type="component" value="Unassembled WGS sequence"/>
</dbReference>
<evidence type="ECO:0008006" key="3">
    <source>
        <dbReference type="Google" id="ProtNLM"/>
    </source>
</evidence>
<accession>A0AAV5TL64</accession>
<reference evidence="1" key="1">
    <citation type="submission" date="2023-10" db="EMBL/GenBank/DDBJ databases">
        <title>Genome assembly of Pristionchus species.</title>
        <authorList>
            <person name="Yoshida K."/>
            <person name="Sommer R.J."/>
        </authorList>
    </citation>
    <scope>NUCLEOTIDE SEQUENCE</scope>
    <source>
        <strain evidence="1">RS0144</strain>
    </source>
</reference>
<feature type="non-terminal residue" evidence="1">
    <location>
        <position position="1"/>
    </location>
</feature>